<evidence type="ECO:0000313" key="2">
    <source>
        <dbReference type="Proteomes" id="UP000199608"/>
    </source>
</evidence>
<organism evidence="1 2">
    <name type="scientific">Desulfobacula phenolica</name>
    <dbReference type="NCBI Taxonomy" id="90732"/>
    <lineage>
        <taxon>Bacteria</taxon>
        <taxon>Pseudomonadati</taxon>
        <taxon>Thermodesulfobacteriota</taxon>
        <taxon>Desulfobacteria</taxon>
        <taxon>Desulfobacterales</taxon>
        <taxon>Desulfobacteraceae</taxon>
        <taxon>Desulfobacula</taxon>
    </lineage>
</organism>
<proteinExistence type="predicted"/>
<reference evidence="2" key="1">
    <citation type="submission" date="2016-10" db="EMBL/GenBank/DDBJ databases">
        <authorList>
            <person name="Varghese N."/>
            <person name="Submissions S."/>
        </authorList>
    </citation>
    <scope>NUCLEOTIDE SEQUENCE [LARGE SCALE GENOMIC DNA]</scope>
    <source>
        <strain evidence="2">DSM 3384</strain>
    </source>
</reference>
<protein>
    <submittedName>
        <fullName evidence="1">Uncharacterized protein</fullName>
    </submittedName>
</protein>
<name>A0A1H2JPJ5_9BACT</name>
<sequence>MDKKNRETLKKYFKKGSLPSEQEFAYLIDSMLNTIDDGFEKTKQEGLKISSLGNSDTLAGFYRDIEKKSPIWSIEFADPGNRLLFKGKQGTVLSLDPTGKVGINTDQPKTHLDVEGTIASKGRIGKYRNGKVPADGKPHTIIEGLDGCRAFEIMAGAGGKEKSGQYALLHAFALNTFQSKGCIVDHQAHYGSRCNRIKLWWEGSQHNYALKIKTKCCYGDGFAIQYQITELWLDHFMKNRRLQTETLADEK</sequence>
<gene>
    <name evidence="1" type="ORF">SAMN04487931_11419</name>
</gene>
<dbReference type="Proteomes" id="UP000199608">
    <property type="component" value="Unassembled WGS sequence"/>
</dbReference>
<dbReference type="AlphaFoldDB" id="A0A1H2JPJ5"/>
<dbReference type="RefSeq" id="WP_092237557.1">
    <property type="nucleotide sequence ID" value="NZ_FNLL01000014.1"/>
</dbReference>
<dbReference type="EMBL" id="FNLL01000014">
    <property type="protein sequence ID" value="SDU58340.1"/>
    <property type="molecule type" value="Genomic_DNA"/>
</dbReference>
<accession>A0A1H2JPJ5</accession>
<evidence type="ECO:0000313" key="1">
    <source>
        <dbReference type="EMBL" id="SDU58340.1"/>
    </source>
</evidence>
<keyword evidence="2" id="KW-1185">Reference proteome</keyword>